<dbReference type="EMBL" id="CP000489">
    <property type="protein sequence ID" value="ABL68953.1"/>
    <property type="molecule type" value="Genomic_DNA"/>
</dbReference>
<name>A1B0A9_PARDP</name>
<keyword evidence="1" id="KW-1133">Transmembrane helix</keyword>
<evidence type="ECO:0000313" key="3">
    <source>
        <dbReference type="Proteomes" id="UP000000361"/>
    </source>
</evidence>
<protein>
    <submittedName>
        <fullName evidence="2">Uncharacterized protein</fullName>
    </submittedName>
</protein>
<sequence>MWRKPLTGILTIGVAVALASVLIGLAAFDLSFWVALLVYVVSGTAATLFVAWRRFRCVERHEMRPGRTAQ</sequence>
<keyword evidence="3" id="KW-1185">Reference proteome</keyword>
<dbReference type="OrthoDB" id="7778337at2"/>
<keyword evidence="1" id="KW-0472">Membrane</keyword>
<evidence type="ECO:0000313" key="2">
    <source>
        <dbReference type="EMBL" id="ABL68953.1"/>
    </source>
</evidence>
<accession>A1B0A9</accession>
<dbReference type="EnsemblBacteria" id="ABL68953">
    <property type="protein sequence ID" value="ABL68953"/>
    <property type="gene ID" value="Pden_0841"/>
</dbReference>
<feature type="transmembrane region" description="Helical" evidence="1">
    <location>
        <begin position="32"/>
        <end position="52"/>
    </location>
</feature>
<dbReference type="KEGG" id="pde:Pden_0841"/>
<dbReference type="Proteomes" id="UP000000361">
    <property type="component" value="Chromosome 1"/>
</dbReference>
<feature type="transmembrane region" description="Helical" evidence="1">
    <location>
        <begin position="7"/>
        <end position="26"/>
    </location>
</feature>
<keyword evidence="1" id="KW-0812">Transmembrane</keyword>
<evidence type="ECO:0000256" key="1">
    <source>
        <dbReference type="SAM" id="Phobius"/>
    </source>
</evidence>
<dbReference type="eggNOG" id="ENOG502ZY6A">
    <property type="taxonomic scope" value="Bacteria"/>
</dbReference>
<organism evidence="2 3">
    <name type="scientific">Paracoccus denitrificans (strain Pd 1222)</name>
    <dbReference type="NCBI Taxonomy" id="318586"/>
    <lineage>
        <taxon>Bacteria</taxon>
        <taxon>Pseudomonadati</taxon>
        <taxon>Pseudomonadota</taxon>
        <taxon>Alphaproteobacteria</taxon>
        <taxon>Rhodobacterales</taxon>
        <taxon>Paracoccaceae</taxon>
        <taxon>Paracoccus</taxon>
    </lineage>
</organism>
<proteinExistence type="predicted"/>
<reference evidence="3" key="1">
    <citation type="submission" date="2006-12" db="EMBL/GenBank/DDBJ databases">
        <title>Complete sequence of chromosome 1 of Paracoccus denitrificans PD1222.</title>
        <authorList>
            <person name="Copeland A."/>
            <person name="Lucas S."/>
            <person name="Lapidus A."/>
            <person name="Barry K."/>
            <person name="Detter J.C."/>
            <person name="Glavina del Rio T."/>
            <person name="Hammon N."/>
            <person name="Israni S."/>
            <person name="Dalin E."/>
            <person name="Tice H."/>
            <person name="Pitluck S."/>
            <person name="Munk A.C."/>
            <person name="Brettin T."/>
            <person name="Bruce D."/>
            <person name="Han C."/>
            <person name="Tapia R."/>
            <person name="Gilna P."/>
            <person name="Schmutz J."/>
            <person name="Larimer F."/>
            <person name="Land M."/>
            <person name="Hauser L."/>
            <person name="Kyrpides N."/>
            <person name="Lykidis A."/>
            <person name="Spiro S."/>
            <person name="Richardson D.J."/>
            <person name="Moir J.W.B."/>
            <person name="Ferguson S.J."/>
            <person name="van Spanning R.J.M."/>
            <person name="Richardson P."/>
        </authorList>
    </citation>
    <scope>NUCLEOTIDE SEQUENCE [LARGE SCALE GENOMIC DNA]</scope>
    <source>
        <strain evidence="3">Pd 1222</strain>
    </source>
</reference>
<dbReference type="HOGENOM" id="CLU_2754239_0_0_5"/>
<dbReference type="AlphaFoldDB" id="A1B0A9"/>
<gene>
    <name evidence="2" type="ordered locus">Pden_0841</name>
</gene>